<reference evidence="1" key="1">
    <citation type="submission" date="2025-09" db="UniProtKB">
        <authorList>
            <consortium name="EnsemblPlants"/>
        </authorList>
    </citation>
    <scope>IDENTIFICATION</scope>
</reference>
<accession>A0ACD6ASU5</accession>
<dbReference type="EnsemblPlants" id="AVESA.00010b.r2.UnG1425040.1">
    <property type="protein sequence ID" value="AVESA.00010b.r2.UnG1425040.1.CDS"/>
    <property type="gene ID" value="AVESA.00010b.r2.UnG1425040"/>
</dbReference>
<protein>
    <submittedName>
        <fullName evidence="1">Uncharacterized protein</fullName>
    </submittedName>
</protein>
<keyword evidence="2" id="KW-1185">Reference proteome</keyword>
<organism evidence="1 2">
    <name type="scientific">Avena sativa</name>
    <name type="common">Oat</name>
    <dbReference type="NCBI Taxonomy" id="4498"/>
    <lineage>
        <taxon>Eukaryota</taxon>
        <taxon>Viridiplantae</taxon>
        <taxon>Streptophyta</taxon>
        <taxon>Embryophyta</taxon>
        <taxon>Tracheophyta</taxon>
        <taxon>Spermatophyta</taxon>
        <taxon>Magnoliopsida</taxon>
        <taxon>Liliopsida</taxon>
        <taxon>Poales</taxon>
        <taxon>Poaceae</taxon>
        <taxon>BOP clade</taxon>
        <taxon>Pooideae</taxon>
        <taxon>Poodae</taxon>
        <taxon>Poeae</taxon>
        <taxon>Poeae Chloroplast Group 1 (Aveneae type)</taxon>
        <taxon>Aveninae</taxon>
        <taxon>Avena</taxon>
    </lineage>
</organism>
<sequence length="520" mass="56158">MQNSNFASSSHSSSFEQTQQAFEKMAKLAVLAVLASLLGTVYCEFSISLYLGWGYPPPNSGRPYPLPAPCPPVSPTPALKVGYYAHKNCPDAENIVRDAVLKATAGEKAGLIRLFFHDCFVEGSDGSVLLKKVEGQPDPEMLGFPNLSLRGFNIIEAAKDALEEKCPGVVSCADILAFAGRDASYNLSYGVIDYDVPAGRLDGKVSLASETLGKNLPPPFGDLDLITAMFAAKGLDEKDMVVLSGAHTIGRSGCSSFSTASIEPVLGNQLNQTCGMPVSAATMVPQDFKSPDALDVQYYRNIQSRDVLFNSDATLVTSARTKRLVDFYAGNRLLFGALFGPAVWYQDFGKAMIKRAEKEKQRLPQRVAVHALDVTVPRERVAGTAAPSPPHLTVAAPRYSVRHTAVPAASPPPPHPGQRRATHAAPPPAETMDPLSRNLEEEEIMENMIHEDTSQYLNLEGHDDSSSSHGEDDDSSERTLVIAKSVEPSGSTSQQQSSSTKKSKRGASHRLKDHAKLYRI</sequence>
<proteinExistence type="predicted"/>
<evidence type="ECO:0000313" key="1">
    <source>
        <dbReference type="EnsemblPlants" id="AVESA.00010b.r2.UnG1425040.1.CDS"/>
    </source>
</evidence>
<dbReference type="Proteomes" id="UP001732700">
    <property type="component" value="Unassembled WGS sequence"/>
</dbReference>
<name>A0ACD6ASU5_AVESA</name>
<evidence type="ECO:0000313" key="2">
    <source>
        <dbReference type="Proteomes" id="UP001732700"/>
    </source>
</evidence>